<feature type="region of interest" description="Disordered" evidence="1">
    <location>
        <begin position="170"/>
        <end position="251"/>
    </location>
</feature>
<evidence type="ECO:0008006" key="4">
    <source>
        <dbReference type="Google" id="ProtNLM"/>
    </source>
</evidence>
<dbReference type="InterPro" id="IPR028022">
    <property type="entry name" value="DUF4600"/>
</dbReference>
<keyword evidence="3" id="KW-1185">Reference proteome</keyword>
<feature type="compositionally biased region" description="Basic and acidic residues" evidence="1">
    <location>
        <begin position="197"/>
        <end position="210"/>
    </location>
</feature>
<reference evidence="2 3" key="2">
    <citation type="submission" date="2019-01" db="EMBL/GenBank/DDBJ databases">
        <title>A chromosome length genome reference of the Java medaka (oryzias javanicus).</title>
        <authorList>
            <person name="Herpin A."/>
            <person name="Takehana Y."/>
            <person name="Naruse K."/>
            <person name="Ansai S."/>
            <person name="Kawaguchi M."/>
        </authorList>
    </citation>
    <scope>NUCLEOTIDE SEQUENCE [LARGE SCALE GENOMIC DNA]</scope>
    <source>
        <strain evidence="2">RS831</strain>
        <tissue evidence="2">Whole body</tissue>
    </source>
</reference>
<dbReference type="OrthoDB" id="6615663at2759"/>
<name>A0A437CMC6_ORYJA</name>
<dbReference type="PANTHER" id="PTHR28671:SF3">
    <property type="entry name" value="COILED-COIL DOMAIN-CONTAINING PROTEIN 169"/>
    <property type="match status" value="1"/>
</dbReference>
<dbReference type="AlphaFoldDB" id="A0A437CMC6"/>
<feature type="compositionally biased region" description="Basic and acidic residues" evidence="1">
    <location>
        <begin position="232"/>
        <end position="245"/>
    </location>
</feature>
<dbReference type="OMA" id="QSTMCEL"/>
<protein>
    <recommendedName>
        <fullName evidence="4">Coiled-coil domain-containing protein 169</fullName>
    </recommendedName>
</protein>
<dbReference type="PANTHER" id="PTHR28671">
    <property type="entry name" value="COILED-COIL DOMAIN-CONTAINING PROTEIN 169"/>
    <property type="match status" value="1"/>
</dbReference>
<accession>A0A437CMC6</accession>
<proteinExistence type="predicted"/>
<reference evidence="2 3" key="1">
    <citation type="submission" date="2018-11" db="EMBL/GenBank/DDBJ databases">
        <authorList>
            <person name="Lopez-Roques C."/>
            <person name="Donnadieu C."/>
            <person name="Bouchez O."/>
            <person name="Klopp C."/>
            <person name="Cabau C."/>
            <person name="Zahm M."/>
        </authorList>
    </citation>
    <scope>NUCLEOTIDE SEQUENCE [LARGE SCALE GENOMIC DNA]</scope>
    <source>
        <strain evidence="2">RS831</strain>
        <tissue evidence="2">Whole body</tissue>
    </source>
</reference>
<gene>
    <name evidence="2" type="ORF">OJAV_G00141430</name>
</gene>
<sequence>MAQRTEYHKCDLTRLLAELKEENEATRSLEESVFDLQSTMCELQKRLQSVDGEGNEWKTRYETQLELNGQLERQIVVAREKLESMRGNPVDRLASVRSYDDMSVVSGPILIYLEEMLRQRLKFLTEEKSELQRQLTACHLQIQQEGKAFHKTNDERRAYLSEIANLSAAYEAQRRQRSTQQRKTPANKQMRGRHSSKKAEADSKKGTERGGEEEEGGRGQHLKGGGVGDSAAQRRQETRLLRENWLHSLNH</sequence>
<dbReference type="Proteomes" id="UP000283210">
    <property type="component" value="Chromosome 14"/>
</dbReference>
<evidence type="ECO:0000256" key="1">
    <source>
        <dbReference type="SAM" id="MobiDB-lite"/>
    </source>
</evidence>
<dbReference type="EMBL" id="CM012450">
    <property type="protein sequence ID" value="RVE63961.1"/>
    <property type="molecule type" value="Genomic_DNA"/>
</dbReference>
<evidence type="ECO:0000313" key="2">
    <source>
        <dbReference type="EMBL" id="RVE63961.1"/>
    </source>
</evidence>
<organism evidence="2 3">
    <name type="scientific">Oryzias javanicus</name>
    <name type="common">Javanese ricefish</name>
    <name type="synonym">Aplocheilus javanicus</name>
    <dbReference type="NCBI Taxonomy" id="123683"/>
    <lineage>
        <taxon>Eukaryota</taxon>
        <taxon>Metazoa</taxon>
        <taxon>Chordata</taxon>
        <taxon>Craniata</taxon>
        <taxon>Vertebrata</taxon>
        <taxon>Euteleostomi</taxon>
        <taxon>Actinopterygii</taxon>
        <taxon>Neopterygii</taxon>
        <taxon>Teleostei</taxon>
        <taxon>Neoteleostei</taxon>
        <taxon>Acanthomorphata</taxon>
        <taxon>Ovalentaria</taxon>
        <taxon>Atherinomorphae</taxon>
        <taxon>Beloniformes</taxon>
        <taxon>Adrianichthyidae</taxon>
        <taxon>Oryziinae</taxon>
        <taxon>Oryzias</taxon>
    </lineage>
</organism>
<dbReference type="Pfam" id="PF15372">
    <property type="entry name" value="DUF4600"/>
    <property type="match status" value="1"/>
</dbReference>
<evidence type="ECO:0000313" key="3">
    <source>
        <dbReference type="Proteomes" id="UP000283210"/>
    </source>
</evidence>